<dbReference type="SUPFAM" id="SSF54001">
    <property type="entry name" value="Cysteine proteinases"/>
    <property type="match status" value="1"/>
</dbReference>
<dbReference type="Gene3D" id="3.90.1720.10">
    <property type="entry name" value="endopeptidase domain like (from Nostoc punctiforme)"/>
    <property type="match status" value="1"/>
</dbReference>
<feature type="non-terminal residue" evidence="1">
    <location>
        <position position="1"/>
    </location>
</feature>
<name>A0A818KEG7_9BILA</name>
<protein>
    <submittedName>
        <fullName evidence="1">Uncharacterized protein</fullName>
    </submittedName>
</protein>
<evidence type="ECO:0000313" key="2">
    <source>
        <dbReference type="Proteomes" id="UP000663865"/>
    </source>
</evidence>
<sequence length="109" mass="12554">THASVIITNVVADYVYIAEQNHDFTHWKADYARKAPIVLRNGAYFIDDVDPIYGWMEIENNDQLESFDESNIDLILDKYRNPPPQGIFEYLFTSDRRKGSTSSSNKSCS</sequence>
<reference evidence="1" key="1">
    <citation type="submission" date="2021-02" db="EMBL/GenBank/DDBJ databases">
        <authorList>
            <person name="Nowell W R."/>
        </authorList>
    </citation>
    <scope>NUCLEOTIDE SEQUENCE</scope>
</reference>
<dbReference type="AlphaFoldDB" id="A0A818KEG7"/>
<proteinExistence type="predicted"/>
<evidence type="ECO:0000313" key="1">
    <source>
        <dbReference type="EMBL" id="CAF3556236.1"/>
    </source>
</evidence>
<gene>
    <name evidence="1" type="ORF">KIK155_LOCUS18699</name>
</gene>
<comment type="caution">
    <text evidence="1">The sequence shown here is derived from an EMBL/GenBank/DDBJ whole genome shotgun (WGS) entry which is preliminary data.</text>
</comment>
<accession>A0A818KEG7</accession>
<organism evidence="1 2">
    <name type="scientific">Rotaria socialis</name>
    <dbReference type="NCBI Taxonomy" id="392032"/>
    <lineage>
        <taxon>Eukaryota</taxon>
        <taxon>Metazoa</taxon>
        <taxon>Spiralia</taxon>
        <taxon>Gnathifera</taxon>
        <taxon>Rotifera</taxon>
        <taxon>Eurotatoria</taxon>
        <taxon>Bdelloidea</taxon>
        <taxon>Philodinida</taxon>
        <taxon>Philodinidae</taxon>
        <taxon>Rotaria</taxon>
    </lineage>
</organism>
<dbReference type="EMBL" id="CAJNYV010003294">
    <property type="protein sequence ID" value="CAF3556236.1"/>
    <property type="molecule type" value="Genomic_DNA"/>
</dbReference>
<dbReference type="InterPro" id="IPR038765">
    <property type="entry name" value="Papain-like_cys_pep_sf"/>
</dbReference>
<dbReference type="Proteomes" id="UP000663865">
    <property type="component" value="Unassembled WGS sequence"/>
</dbReference>